<accession>A0ABU7TRS4</accession>
<dbReference type="Pfam" id="PF16955">
    <property type="entry name" value="OFeT_1"/>
    <property type="match status" value="1"/>
</dbReference>
<sequence length="257" mass="26841">MVIQWTQAWPTALAGFLASLVEFVEALTVILAVGAVRGWRGALTGTAAALAVLLAIVVMFGPLLTRIPLEDVQLVVGGLLLLFGLRWLRKAILRAAGVIPLHDEVAAYDKETSNLRGAGPRNGHWDTVAVAAAFKITMLEGLEVVFIVIAVGAGGTGLLVSAAAGAVAALLLVCALGIVLHRPLAMVPENHLKFVVGVLLAAFGTFWVGEGIGLTWPGSDWSILGLALGFLALAGLFVPLSRRRAEVLASPVLRKVP</sequence>
<evidence type="ECO:0000256" key="1">
    <source>
        <dbReference type="SAM" id="Phobius"/>
    </source>
</evidence>
<keyword evidence="3" id="KW-1185">Reference proteome</keyword>
<dbReference type="RefSeq" id="WP_331302592.1">
    <property type="nucleotide sequence ID" value="NZ_MLCA01000008.1"/>
</dbReference>
<dbReference type="InterPro" id="IPR031594">
    <property type="entry name" value="OFeT_1"/>
</dbReference>
<reference evidence="2 3" key="1">
    <citation type="journal article" date="2012" name="Genet. Mol. Biol.">
        <title>Analysis of 16S rRNA and mxaF genes revealing insights into Methylobacterium niche-specific plant association.</title>
        <authorList>
            <person name="Dourado M.N."/>
            <person name="Andreote F.D."/>
            <person name="Dini-Andreote F."/>
            <person name="Conti R."/>
            <person name="Araujo J.M."/>
            <person name="Araujo W.L."/>
        </authorList>
    </citation>
    <scope>NUCLEOTIDE SEQUENCE [LARGE SCALE GENOMIC DNA]</scope>
    <source>
        <strain evidence="2 3">TC3-10</strain>
    </source>
</reference>
<evidence type="ECO:0000313" key="3">
    <source>
        <dbReference type="Proteomes" id="UP001355206"/>
    </source>
</evidence>
<keyword evidence="1" id="KW-1133">Transmembrane helix</keyword>
<organism evidence="2 3">
    <name type="scientific">Methylobacterium oryzae</name>
    <dbReference type="NCBI Taxonomy" id="334852"/>
    <lineage>
        <taxon>Bacteria</taxon>
        <taxon>Pseudomonadati</taxon>
        <taxon>Pseudomonadota</taxon>
        <taxon>Alphaproteobacteria</taxon>
        <taxon>Hyphomicrobiales</taxon>
        <taxon>Methylobacteriaceae</taxon>
        <taxon>Methylobacterium</taxon>
    </lineage>
</organism>
<feature type="transmembrane region" description="Helical" evidence="1">
    <location>
        <begin position="158"/>
        <end position="180"/>
    </location>
</feature>
<protein>
    <recommendedName>
        <fullName evidence="4">GDT1 family protein</fullName>
    </recommendedName>
</protein>
<keyword evidence="1" id="KW-0472">Membrane</keyword>
<feature type="transmembrane region" description="Helical" evidence="1">
    <location>
        <begin position="221"/>
        <end position="240"/>
    </location>
</feature>
<dbReference type="Proteomes" id="UP001355206">
    <property type="component" value="Unassembled WGS sequence"/>
</dbReference>
<evidence type="ECO:0000313" key="2">
    <source>
        <dbReference type="EMBL" id="MEE7492032.1"/>
    </source>
</evidence>
<feature type="transmembrane region" description="Helical" evidence="1">
    <location>
        <begin position="12"/>
        <end position="34"/>
    </location>
</feature>
<feature type="transmembrane region" description="Helical" evidence="1">
    <location>
        <begin position="192"/>
        <end position="209"/>
    </location>
</feature>
<gene>
    <name evidence="2" type="ORF">MOTC310_16750</name>
</gene>
<name>A0ABU7TRS4_9HYPH</name>
<dbReference type="EMBL" id="MLCA01000008">
    <property type="protein sequence ID" value="MEE7492032.1"/>
    <property type="molecule type" value="Genomic_DNA"/>
</dbReference>
<keyword evidence="1" id="KW-0812">Transmembrane</keyword>
<feature type="transmembrane region" description="Helical" evidence="1">
    <location>
        <begin position="72"/>
        <end position="88"/>
    </location>
</feature>
<evidence type="ECO:0008006" key="4">
    <source>
        <dbReference type="Google" id="ProtNLM"/>
    </source>
</evidence>
<proteinExistence type="predicted"/>
<comment type="caution">
    <text evidence="2">The sequence shown here is derived from an EMBL/GenBank/DDBJ whole genome shotgun (WGS) entry which is preliminary data.</text>
</comment>
<feature type="transmembrane region" description="Helical" evidence="1">
    <location>
        <begin position="41"/>
        <end position="60"/>
    </location>
</feature>
<feature type="transmembrane region" description="Helical" evidence="1">
    <location>
        <begin position="128"/>
        <end position="152"/>
    </location>
</feature>